<dbReference type="AlphaFoldDB" id="H8Z963"/>
<dbReference type="PROSITE" id="PS50174">
    <property type="entry name" value="G_PATCH"/>
    <property type="match status" value="1"/>
</dbReference>
<dbReference type="Proteomes" id="UP000054524">
    <property type="component" value="Unassembled WGS sequence"/>
</dbReference>
<dbReference type="EMBL" id="AKIJ01000002">
    <property type="protein sequence ID" value="KFG26800.1"/>
    <property type="molecule type" value="Genomic_DNA"/>
</dbReference>
<reference evidence="3 4" key="3">
    <citation type="journal article" date="2014" name="Genome Announc.">
        <title>Genome Sequence of the Microsporidian Species Nematocida sp1 Strain ERTm6 (ATCC PRA-372).</title>
        <authorList>
            <person name="Bakowski M.A."/>
            <person name="Priest M."/>
            <person name="Young S."/>
            <person name="Cuomo C.A."/>
            <person name="Troemel E.R."/>
        </authorList>
    </citation>
    <scope>NUCLEOTIDE SEQUENCE [LARGE SCALE GENOMIC DNA]</scope>
    <source>
        <strain evidence="3 4">ERTm6</strain>
    </source>
</reference>
<name>H8Z963_NEMA1</name>
<dbReference type="GO" id="GO:0003676">
    <property type="term" value="F:nucleic acid binding"/>
    <property type="evidence" value="ECO:0007669"/>
    <property type="project" value="InterPro"/>
</dbReference>
<dbReference type="EMBL" id="JH604633">
    <property type="protein sequence ID" value="EHY66494.1"/>
    <property type="molecule type" value="Genomic_DNA"/>
</dbReference>
<keyword evidence="4" id="KW-1185">Reference proteome</keyword>
<feature type="domain" description="G-patch" evidence="1">
    <location>
        <begin position="35"/>
        <end position="60"/>
    </location>
</feature>
<dbReference type="OrthoDB" id="4822at2759"/>
<protein>
    <recommendedName>
        <fullName evidence="1">G-patch domain-containing protein</fullName>
    </recommendedName>
</protein>
<proteinExistence type="predicted"/>
<accession>A0A086J3T2</accession>
<reference evidence="3" key="2">
    <citation type="submission" date="2012-10" db="EMBL/GenBank/DDBJ databases">
        <authorList>
            <consortium name="The Broad Institute Genome Sequencing Platform"/>
            <consortium name="The Broad Institute Genome Sequencing Center for Infectious Disease"/>
            <person name="Cuomo C."/>
            <person name="Troemel E."/>
            <person name="Walker B."/>
            <person name="Young S.K."/>
            <person name="Zeng Q."/>
            <person name="Gargeya S."/>
            <person name="Fitzgerald M."/>
            <person name="Haas B."/>
            <person name="Abouelleil A."/>
            <person name="Alvarado L."/>
            <person name="Arachchi H.M."/>
            <person name="Berlin A.M."/>
            <person name="Chapman S.B."/>
            <person name="Goldberg J."/>
            <person name="Griggs A."/>
            <person name="Gujja S."/>
            <person name="Hansen M."/>
            <person name="Howarth C."/>
            <person name="Imamovic A."/>
            <person name="Larimer J."/>
            <person name="McCowan C."/>
            <person name="Murphy C."/>
            <person name="Neiman D."/>
            <person name="Pearson M."/>
            <person name="Priest M."/>
            <person name="Roberts A."/>
            <person name="Saif S."/>
            <person name="Shea T."/>
            <person name="Sisk P."/>
            <person name="Sykes S."/>
            <person name="Wortman J."/>
            <person name="Nusbaum C."/>
            <person name="Birren B."/>
        </authorList>
    </citation>
    <scope>NUCLEOTIDE SEQUENCE</scope>
    <source>
        <strain evidence="3">ERTm6</strain>
    </source>
</reference>
<evidence type="ECO:0000313" key="2">
    <source>
        <dbReference type="EMBL" id="EHY66494.1"/>
    </source>
</evidence>
<evidence type="ECO:0000313" key="3">
    <source>
        <dbReference type="EMBL" id="KFG26800.1"/>
    </source>
</evidence>
<organism evidence="2">
    <name type="scientific">Nematocida ausubeli (strain ATCC PRA-371 / ERTm2)</name>
    <name type="common">Nematode killer fungus</name>
    <dbReference type="NCBI Taxonomy" id="1913371"/>
    <lineage>
        <taxon>Eukaryota</taxon>
        <taxon>Fungi</taxon>
        <taxon>Fungi incertae sedis</taxon>
        <taxon>Microsporidia</taxon>
        <taxon>Nematocida</taxon>
    </lineage>
</organism>
<gene>
    <name evidence="2" type="ORF">NERG_00134</name>
    <name evidence="3" type="ORF">NESG_00956</name>
</gene>
<accession>H8Z963</accession>
<dbReference type="Proteomes" id="UP000005622">
    <property type="component" value="Unassembled WGS sequence"/>
</dbReference>
<dbReference type="Pfam" id="PF01585">
    <property type="entry name" value="G-patch"/>
    <property type="match status" value="1"/>
</dbReference>
<evidence type="ECO:0000313" key="4">
    <source>
        <dbReference type="Proteomes" id="UP000054524"/>
    </source>
</evidence>
<dbReference type="InterPro" id="IPR000467">
    <property type="entry name" value="G_patch_dom"/>
</dbReference>
<evidence type="ECO:0000259" key="1">
    <source>
        <dbReference type="PROSITE" id="PS50174"/>
    </source>
</evidence>
<sequence length="104" mass="11938">MGRQEPIYMKFIRRSQERKREREGLLLASVSTSLKKSIGYTILLNMGWNTDEGLGKNKDGRTTINGLVQQKKRVKARSPYQMDYKAAEEEYNALLKEKAALNKG</sequence>
<reference evidence="2" key="1">
    <citation type="submission" date="2011-03" db="EMBL/GenBank/DDBJ databases">
        <title>The Genome Sequence of Nematocida sp1 strain ERTm2.</title>
        <authorList>
            <consortium name="The Broad Institute Genome Sequencing Platform"/>
            <consortium name="The Broad Institute Genome Sequencing Center for Infectious Disease"/>
            <person name="Cuomo C."/>
            <person name="Troemel E."/>
            <person name="Young S.K."/>
            <person name="Zeng Q."/>
            <person name="Gargeya S."/>
            <person name="Fitzgerald M."/>
            <person name="Haas B."/>
            <person name="Abouelleil A."/>
            <person name="Alvarado L."/>
            <person name="Arachchi H.M."/>
            <person name="Berlin A."/>
            <person name="Brown A."/>
            <person name="Chapman S.B."/>
            <person name="Chen Z."/>
            <person name="Dunbar C."/>
            <person name="Freedman E."/>
            <person name="Gearin G."/>
            <person name="Gellesch M."/>
            <person name="Goldberg J."/>
            <person name="Griggs A."/>
            <person name="Gujja S."/>
            <person name="Heilman E.R."/>
            <person name="Heiman D."/>
            <person name="Howarth C."/>
            <person name="Larson L."/>
            <person name="Lui A."/>
            <person name="MacDonald P.J.P."/>
            <person name="Mehta T."/>
            <person name="Montmayeur A."/>
            <person name="Murphy C."/>
            <person name="Neiman D."/>
            <person name="Pearson M."/>
            <person name="Priest M."/>
            <person name="Roberts A."/>
            <person name="Saif S."/>
            <person name="Shea T."/>
            <person name="Shenoy N."/>
            <person name="Sisk P."/>
            <person name="Stolte C."/>
            <person name="Sykes S."/>
            <person name="White J."/>
            <person name="Yandava C."/>
            <person name="Wortman J."/>
            <person name="Nusbaum C."/>
            <person name="Birren B."/>
        </authorList>
    </citation>
    <scope>NUCLEOTIDE SEQUENCE</scope>
    <source>
        <strain evidence="2">ERTm2</strain>
    </source>
</reference>
<dbReference type="HOGENOM" id="CLU_2250797_0_0_1"/>